<gene>
    <name evidence="13" type="primary">tmprss13b</name>
</gene>
<feature type="compositionally biased region" description="Pro residues" evidence="8">
    <location>
        <begin position="12"/>
        <end position="29"/>
    </location>
</feature>
<dbReference type="SUPFAM" id="SSF57424">
    <property type="entry name" value="LDL receptor-like module"/>
    <property type="match status" value="1"/>
</dbReference>
<dbReference type="Gene3D" id="2.40.10.10">
    <property type="entry name" value="Trypsin-like serine proteases"/>
    <property type="match status" value="1"/>
</dbReference>
<keyword evidence="5" id="KW-0325">Glycoprotein</keyword>
<dbReference type="SMART" id="SM00020">
    <property type="entry name" value="Tryp_SPc"/>
    <property type="match status" value="1"/>
</dbReference>
<dbReference type="PROSITE" id="PS50287">
    <property type="entry name" value="SRCR_2"/>
    <property type="match status" value="1"/>
</dbReference>
<protein>
    <submittedName>
        <fullName evidence="13">Transmembrane protease serine 13b</fullName>
    </submittedName>
</protein>
<evidence type="ECO:0000256" key="8">
    <source>
        <dbReference type="SAM" id="MobiDB-lite"/>
    </source>
</evidence>
<evidence type="ECO:0000256" key="4">
    <source>
        <dbReference type="ARBA" id="ARBA00023157"/>
    </source>
</evidence>
<feature type="disulfide bond" evidence="6">
    <location>
        <begin position="219"/>
        <end position="229"/>
    </location>
</feature>
<dbReference type="PRINTS" id="PR00722">
    <property type="entry name" value="CHYMOTRYPSIN"/>
</dbReference>
<keyword evidence="2 7" id="KW-0378">Hydrolase</keyword>
<dbReference type="PROSITE" id="PS00135">
    <property type="entry name" value="TRYPSIN_SER"/>
    <property type="match status" value="1"/>
</dbReference>
<name>A0A6J2W3Y5_CHACN</name>
<dbReference type="GO" id="GO:0006508">
    <property type="term" value="P:proteolysis"/>
    <property type="evidence" value="ECO:0007669"/>
    <property type="project" value="UniProtKB-KW"/>
</dbReference>
<dbReference type="InterPro" id="IPR001190">
    <property type="entry name" value="SRCR"/>
</dbReference>
<dbReference type="Proteomes" id="UP000504632">
    <property type="component" value="Chromosome 8"/>
</dbReference>
<organism evidence="12 13">
    <name type="scientific">Chanos chanos</name>
    <name type="common">Milkfish</name>
    <name type="synonym">Mugil chanos</name>
    <dbReference type="NCBI Taxonomy" id="29144"/>
    <lineage>
        <taxon>Eukaryota</taxon>
        <taxon>Metazoa</taxon>
        <taxon>Chordata</taxon>
        <taxon>Craniata</taxon>
        <taxon>Vertebrata</taxon>
        <taxon>Euteleostomi</taxon>
        <taxon>Actinopterygii</taxon>
        <taxon>Neopterygii</taxon>
        <taxon>Teleostei</taxon>
        <taxon>Ostariophysi</taxon>
        <taxon>Gonorynchiformes</taxon>
        <taxon>Chanidae</taxon>
        <taxon>Chanos</taxon>
    </lineage>
</organism>
<feature type="domain" description="SRCR" evidence="11">
    <location>
        <begin position="133"/>
        <end position="243"/>
    </location>
</feature>
<dbReference type="Gene3D" id="3.10.250.10">
    <property type="entry name" value="SRCR-like domain"/>
    <property type="match status" value="1"/>
</dbReference>
<dbReference type="InterPro" id="IPR001254">
    <property type="entry name" value="Trypsin_dom"/>
</dbReference>
<dbReference type="FunCoup" id="A0A6J2W3Y5">
    <property type="interactions" value="152"/>
</dbReference>
<feature type="region of interest" description="Disordered" evidence="8">
    <location>
        <begin position="1"/>
        <end position="29"/>
    </location>
</feature>
<keyword evidence="9 13" id="KW-0812">Transmembrane</keyword>
<dbReference type="CDD" id="cd00190">
    <property type="entry name" value="Tryp_SPc"/>
    <property type="match status" value="1"/>
</dbReference>
<dbReference type="AlphaFoldDB" id="A0A6J2W3Y5"/>
<evidence type="ECO:0000256" key="1">
    <source>
        <dbReference type="ARBA" id="ARBA00022670"/>
    </source>
</evidence>
<dbReference type="InterPro" id="IPR018114">
    <property type="entry name" value="TRYPSIN_HIS"/>
</dbReference>
<evidence type="ECO:0000256" key="7">
    <source>
        <dbReference type="RuleBase" id="RU363034"/>
    </source>
</evidence>
<evidence type="ECO:0000256" key="6">
    <source>
        <dbReference type="PROSITE-ProRule" id="PRU00196"/>
    </source>
</evidence>
<dbReference type="PANTHER" id="PTHR24252:SF27">
    <property type="entry name" value="TRANSMEMBRANE PROTEASE SERINE 3-LIKE"/>
    <property type="match status" value="1"/>
</dbReference>
<dbReference type="InParanoid" id="A0A6J2W3Y5"/>
<dbReference type="InterPro" id="IPR001314">
    <property type="entry name" value="Peptidase_S1A"/>
</dbReference>
<evidence type="ECO:0000259" key="11">
    <source>
        <dbReference type="PROSITE" id="PS50287"/>
    </source>
</evidence>
<feature type="transmembrane region" description="Helical" evidence="9">
    <location>
        <begin position="76"/>
        <end position="100"/>
    </location>
</feature>
<dbReference type="Pfam" id="PF15494">
    <property type="entry name" value="SRCR_2"/>
    <property type="match status" value="1"/>
</dbReference>
<dbReference type="GO" id="GO:0016020">
    <property type="term" value="C:membrane"/>
    <property type="evidence" value="ECO:0007669"/>
    <property type="project" value="InterPro"/>
</dbReference>
<keyword evidence="9" id="KW-0472">Membrane</keyword>
<evidence type="ECO:0000313" key="13">
    <source>
        <dbReference type="RefSeq" id="XP_030638892.1"/>
    </source>
</evidence>
<reference evidence="13" key="1">
    <citation type="submission" date="2025-08" db="UniProtKB">
        <authorList>
            <consortium name="RefSeq"/>
        </authorList>
    </citation>
    <scope>IDENTIFICATION</scope>
</reference>
<comment type="caution">
    <text evidence="6">Lacks conserved residue(s) required for the propagation of feature annotation.</text>
</comment>
<dbReference type="SUPFAM" id="SSF56487">
    <property type="entry name" value="SRCR-like"/>
    <property type="match status" value="1"/>
</dbReference>
<dbReference type="GeneID" id="115819523"/>
<accession>A0A6J2W3Y5</accession>
<proteinExistence type="predicted"/>
<keyword evidence="4 6" id="KW-1015">Disulfide bond</keyword>
<evidence type="ECO:0000256" key="2">
    <source>
        <dbReference type="ARBA" id="ARBA00022801"/>
    </source>
</evidence>
<dbReference type="PROSITE" id="PS00134">
    <property type="entry name" value="TRYPSIN_HIS"/>
    <property type="match status" value="1"/>
</dbReference>
<sequence>MTKFLYDLQSEAPPPYNSVTPPTEPPPPYGLIGAPQTPPNVAYYISQPQAPPPVAAAPITTAPSRSGQVYERNKKACCYGGSGIFVLVLAVLALAIWLGVRYGPSLLAGSEAKPEPDTCPSTTVQCDGRKDCLRGSDESRCVRFGDGNQLQVTTSKTNNNYMPVCSQGWDKTLADQTCSQLGFRRSYTTGTMKSDSASFLSVTNQTANYIQGKVSTSSCPGQQTVTLQCNNCGLSESSRIIGGEISAQGQWPWQVSLHFVGSHTCGGSLVAEDFVVTAAHCFPEETDGARNPSYWRVYIGMVSQYNLPLPYYISKIILNENYNSDTSNYDIALLKLTEPALLSANVRPVCFPAFDQNFAPGTQCWTSGFGTTEDGAAQSSHYLYDVSVNIISSDVCNGYQVYGGRVSENMLCAGDLQGGKDSCQGDSGGPLMCKGSDGRWYLAGVTSWGTGCGQRNKPGVYSNVQRLLPWVYSKMQLF</sequence>
<dbReference type="SUPFAM" id="SSF50494">
    <property type="entry name" value="Trypsin-like serine proteases"/>
    <property type="match status" value="1"/>
</dbReference>
<dbReference type="Pfam" id="PF00089">
    <property type="entry name" value="Trypsin"/>
    <property type="match status" value="1"/>
</dbReference>
<dbReference type="FunFam" id="2.40.10.10:FF:000003">
    <property type="entry name" value="Transmembrane serine protease 3"/>
    <property type="match status" value="1"/>
</dbReference>
<dbReference type="InterPro" id="IPR009003">
    <property type="entry name" value="Peptidase_S1_PA"/>
</dbReference>
<dbReference type="InterPro" id="IPR036772">
    <property type="entry name" value="SRCR-like_dom_sf"/>
</dbReference>
<keyword evidence="1 7" id="KW-0645">Protease</keyword>
<keyword evidence="12" id="KW-1185">Reference proteome</keyword>
<evidence type="ECO:0000256" key="9">
    <source>
        <dbReference type="SAM" id="Phobius"/>
    </source>
</evidence>
<feature type="domain" description="Peptidase S1" evidence="10">
    <location>
        <begin position="240"/>
        <end position="476"/>
    </location>
</feature>
<keyword evidence="9" id="KW-1133">Transmembrane helix</keyword>
<evidence type="ECO:0000259" key="10">
    <source>
        <dbReference type="PROSITE" id="PS50240"/>
    </source>
</evidence>
<dbReference type="RefSeq" id="XP_030638892.1">
    <property type="nucleotide sequence ID" value="XM_030783032.1"/>
</dbReference>
<dbReference type="OrthoDB" id="6380398at2759"/>
<dbReference type="InterPro" id="IPR033116">
    <property type="entry name" value="TRYPSIN_SER"/>
</dbReference>
<dbReference type="PANTHER" id="PTHR24252">
    <property type="entry name" value="ACROSIN-RELATED"/>
    <property type="match status" value="1"/>
</dbReference>
<dbReference type="CTD" id="564693"/>
<dbReference type="InterPro" id="IPR036055">
    <property type="entry name" value="LDL_receptor-like_sf"/>
</dbReference>
<evidence type="ECO:0000313" key="12">
    <source>
        <dbReference type="Proteomes" id="UP000504632"/>
    </source>
</evidence>
<evidence type="ECO:0000256" key="3">
    <source>
        <dbReference type="ARBA" id="ARBA00022825"/>
    </source>
</evidence>
<dbReference type="GO" id="GO:0004252">
    <property type="term" value="F:serine-type endopeptidase activity"/>
    <property type="evidence" value="ECO:0007669"/>
    <property type="project" value="InterPro"/>
</dbReference>
<dbReference type="PROSITE" id="PS50240">
    <property type="entry name" value="TRYPSIN_DOM"/>
    <property type="match status" value="1"/>
</dbReference>
<keyword evidence="3 7" id="KW-0720">Serine protease</keyword>
<dbReference type="InterPro" id="IPR043504">
    <property type="entry name" value="Peptidase_S1_PA_chymotrypsin"/>
</dbReference>
<evidence type="ECO:0000256" key="5">
    <source>
        <dbReference type="ARBA" id="ARBA00023180"/>
    </source>
</evidence>